<gene>
    <name evidence="1" type="ORF">C7455_11238</name>
</gene>
<keyword evidence="2" id="KW-1185">Reference proteome</keyword>
<reference evidence="1 2" key="1">
    <citation type="submission" date="2018-05" db="EMBL/GenBank/DDBJ databases">
        <title>Genomic Encyclopedia of Type Strains, Phase IV (KMG-IV): sequencing the most valuable type-strain genomes for metagenomic binning, comparative biology and taxonomic classification.</title>
        <authorList>
            <person name="Goeker M."/>
        </authorList>
    </citation>
    <scope>NUCLEOTIDE SEQUENCE [LARGE SCALE GENOMIC DNA]</scope>
    <source>
        <strain evidence="1 2">DSM 16097</strain>
    </source>
</reference>
<dbReference type="EMBL" id="QGGW01000012">
    <property type="protein sequence ID" value="PWK57312.1"/>
    <property type="molecule type" value="Genomic_DNA"/>
</dbReference>
<organism evidence="1 2">
    <name type="scientific">Roseicyclus mahoneyensis</name>
    <dbReference type="NCBI Taxonomy" id="164332"/>
    <lineage>
        <taxon>Bacteria</taxon>
        <taxon>Pseudomonadati</taxon>
        <taxon>Pseudomonadota</taxon>
        <taxon>Alphaproteobacteria</taxon>
        <taxon>Rhodobacterales</taxon>
        <taxon>Roseobacteraceae</taxon>
        <taxon>Roseicyclus</taxon>
    </lineage>
</organism>
<dbReference type="Proteomes" id="UP000245708">
    <property type="component" value="Unassembled WGS sequence"/>
</dbReference>
<evidence type="ECO:0000313" key="1">
    <source>
        <dbReference type="EMBL" id="PWK57312.1"/>
    </source>
</evidence>
<dbReference type="AlphaFoldDB" id="A0A316G9L1"/>
<sequence>MVSICAGVMSMVRPSRKNAPVSLAFSRRVRSEISIPCVAMISTHWAGVLPMVRIWDCSACSVFIIAYPFPPKRAVLGAAATVNSEAHFSDAPVWIFGW</sequence>
<proteinExistence type="predicted"/>
<name>A0A316G9L1_9RHOB</name>
<protein>
    <submittedName>
        <fullName evidence="1">Uncharacterized protein</fullName>
    </submittedName>
</protein>
<evidence type="ECO:0000313" key="2">
    <source>
        <dbReference type="Proteomes" id="UP000245708"/>
    </source>
</evidence>
<accession>A0A316G9L1</accession>
<comment type="caution">
    <text evidence="1">The sequence shown here is derived from an EMBL/GenBank/DDBJ whole genome shotgun (WGS) entry which is preliminary data.</text>
</comment>